<evidence type="ECO:0000313" key="2">
    <source>
        <dbReference type="Proteomes" id="UP000789396"/>
    </source>
</evidence>
<feature type="non-terminal residue" evidence="1">
    <location>
        <position position="1"/>
    </location>
</feature>
<accession>A0A9N9EGM9</accession>
<comment type="caution">
    <text evidence="1">The sequence shown here is derived from an EMBL/GenBank/DDBJ whole genome shotgun (WGS) entry which is preliminary data.</text>
</comment>
<keyword evidence="2" id="KW-1185">Reference proteome</keyword>
<dbReference type="AlphaFoldDB" id="A0A9N9EGM9"/>
<organism evidence="1 2">
    <name type="scientific">Racocetra fulgida</name>
    <dbReference type="NCBI Taxonomy" id="60492"/>
    <lineage>
        <taxon>Eukaryota</taxon>
        <taxon>Fungi</taxon>
        <taxon>Fungi incertae sedis</taxon>
        <taxon>Mucoromycota</taxon>
        <taxon>Glomeromycotina</taxon>
        <taxon>Glomeromycetes</taxon>
        <taxon>Diversisporales</taxon>
        <taxon>Gigasporaceae</taxon>
        <taxon>Racocetra</taxon>
    </lineage>
</organism>
<evidence type="ECO:0000313" key="1">
    <source>
        <dbReference type="EMBL" id="CAG8673166.1"/>
    </source>
</evidence>
<sequence length="204" mass="24073">ISKLIISTQETLKESKEDTTKEDKNPFISQEKYNELNFNPWIDNCENNTFLNHSLEPFPCFLQPSLEKQENKQQLSIINNNFFIEIIPKQEIKKKKTKKKQKQTTSTTISVQQFYFYLEESKRIFKLFKRGINLSRVKQMIKSAELIFSLGFIIPTCLQKLYSTLIQVYNSLLKRKLSQRLEKKLATYMESCKQLQLNGAITIQ</sequence>
<dbReference type="Proteomes" id="UP000789396">
    <property type="component" value="Unassembled WGS sequence"/>
</dbReference>
<gene>
    <name evidence="1" type="ORF">RFULGI_LOCUS9309</name>
</gene>
<dbReference type="EMBL" id="CAJVPZ010016405">
    <property type="protein sequence ID" value="CAG8673166.1"/>
    <property type="molecule type" value="Genomic_DNA"/>
</dbReference>
<reference evidence="1" key="1">
    <citation type="submission" date="2021-06" db="EMBL/GenBank/DDBJ databases">
        <authorList>
            <person name="Kallberg Y."/>
            <person name="Tangrot J."/>
            <person name="Rosling A."/>
        </authorList>
    </citation>
    <scope>NUCLEOTIDE SEQUENCE</scope>
    <source>
        <strain evidence="1">IN212</strain>
    </source>
</reference>
<proteinExistence type="predicted"/>
<name>A0A9N9EGM9_9GLOM</name>
<protein>
    <submittedName>
        <fullName evidence="1">10888_t:CDS:1</fullName>
    </submittedName>
</protein>